<dbReference type="OrthoDB" id="9888757at2"/>
<dbReference type="Proteomes" id="UP000319432">
    <property type="component" value="Plasmid p1821L01"/>
</dbReference>
<dbReference type="AlphaFoldDB" id="A0A518V1X0"/>
<dbReference type="EMBL" id="CP033461">
    <property type="protein sequence ID" value="QDX90993.1"/>
    <property type="molecule type" value="Genomic_DNA"/>
</dbReference>
<gene>
    <name evidence="1" type="ORF">EEL30_00545</name>
</gene>
<evidence type="ECO:0000313" key="2">
    <source>
        <dbReference type="Proteomes" id="UP000319432"/>
    </source>
</evidence>
<reference evidence="1 2" key="1">
    <citation type="submission" date="2018-11" db="EMBL/GenBank/DDBJ databases">
        <title>Phylogenetic determinants of toxin gene distribution in genomes of Brevibacillus laterosporus.</title>
        <authorList>
            <person name="Glare T.R."/>
            <person name="Durrant A."/>
            <person name="Berry C."/>
            <person name="Palma L."/>
            <person name="Ormskirk M."/>
            <person name="Cox M.O."/>
        </authorList>
    </citation>
    <scope>NUCLEOTIDE SEQUENCE [LARGE SCALE GENOMIC DNA]</scope>
    <source>
        <strain evidence="1 2">1821L</strain>
        <plasmid evidence="1 2">p1821L01</plasmid>
    </source>
</reference>
<dbReference type="Gene3D" id="3.30.70.940">
    <property type="entry name" value="NusG, N-terminal domain"/>
    <property type="match status" value="1"/>
</dbReference>
<geneLocation type="plasmid" evidence="1 2">
    <name>p1821L01</name>
</geneLocation>
<name>A0A518V1X0_BRELA</name>
<evidence type="ECO:0000313" key="1">
    <source>
        <dbReference type="EMBL" id="QDX90993.1"/>
    </source>
</evidence>
<protein>
    <submittedName>
        <fullName evidence="1">Uncharacterized protein</fullName>
    </submittedName>
</protein>
<keyword evidence="1" id="KW-0614">Plasmid</keyword>
<dbReference type="InterPro" id="IPR036735">
    <property type="entry name" value="NGN_dom_sf"/>
</dbReference>
<proteinExistence type="predicted"/>
<dbReference type="GO" id="GO:0006354">
    <property type="term" value="P:DNA-templated transcription elongation"/>
    <property type="evidence" value="ECO:0007669"/>
    <property type="project" value="InterPro"/>
</dbReference>
<organism evidence="1 2">
    <name type="scientific">Brevibacillus laterosporus</name>
    <name type="common">Bacillus laterosporus</name>
    <dbReference type="NCBI Taxonomy" id="1465"/>
    <lineage>
        <taxon>Bacteria</taxon>
        <taxon>Bacillati</taxon>
        <taxon>Bacillota</taxon>
        <taxon>Bacilli</taxon>
        <taxon>Bacillales</taxon>
        <taxon>Paenibacillaceae</taxon>
        <taxon>Brevibacillus</taxon>
    </lineage>
</organism>
<keyword evidence="2" id="KW-1185">Reference proteome</keyword>
<sequence>MQYICVSVLTGKETDAIDQLNMKINELYKNQDNKYHFLKDITLIHTYQEVVETTTTKIRKKIKATMNYIYVGFTEWNDELYQLVTNTPFVIKIVNSWRQIKDHIFTTQEEVDWNLSCLDKDVLVKTVTPIVEEVEQCKISTVENVFEELLHTTIKLAKDVKDKISLKVNEFITVLKKQTVKKGRSFHSLFTRRRYTERLLQYFLTFKNEWSNDLSQYHYIQRIYSLIKRLD</sequence>
<accession>A0A518V1X0</accession>